<dbReference type="InterPro" id="IPR002645">
    <property type="entry name" value="STAS_dom"/>
</dbReference>
<gene>
    <name evidence="2" type="ORF">Raf01_28040</name>
</gene>
<protein>
    <recommendedName>
        <fullName evidence="1">STAS domain-containing protein</fullName>
    </recommendedName>
</protein>
<evidence type="ECO:0000313" key="3">
    <source>
        <dbReference type="Proteomes" id="UP000642748"/>
    </source>
</evidence>
<evidence type="ECO:0000313" key="2">
    <source>
        <dbReference type="EMBL" id="GIH14632.1"/>
    </source>
</evidence>
<feature type="domain" description="STAS" evidence="1">
    <location>
        <begin position="198"/>
        <end position="247"/>
    </location>
</feature>
<dbReference type="InterPro" id="IPR025847">
    <property type="entry name" value="MEDS_domain"/>
</dbReference>
<proteinExistence type="predicted"/>
<organism evidence="2 3">
    <name type="scientific">Rugosimonospora africana</name>
    <dbReference type="NCBI Taxonomy" id="556532"/>
    <lineage>
        <taxon>Bacteria</taxon>
        <taxon>Bacillati</taxon>
        <taxon>Actinomycetota</taxon>
        <taxon>Actinomycetes</taxon>
        <taxon>Micromonosporales</taxon>
        <taxon>Micromonosporaceae</taxon>
        <taxon>Rugosimonospora</taxon>
    </lineage>
</organism>
<dbReference type="Pfam" id="PF14417">
    <property type="entry name" value="MEDS"/>
    <property type="match status" value="1"/>
</dbReference>
<dbReference type="Gene3D" id="3.30.750.24">
    <property type="entry name" value="STAS domain"/>
    <property type="match status" value="1"/>
</dbReference>
<dbReference type="Pfam" id="PF13466">
    <property type="entry name" value="STAS_2"/>
    <property type="match status" value="1"/>
</dbReference>
<dbReference type="RefSeq" id="WP_203918290.1">
    <property type="nucleotide sequence ID" value="NZ_BONZ01000027.1"/>
</dbReference>
<name>A0A8J3QRQ6_9ACTN</name>
<dbReference type="SUPFAM" id="SSF52091">
    <property type="entry name" value="SpoIIaa-like"/>
    <property type="match status" value="1"/>
</dbReference>
<dbReference type="Proteomes" id="UP000642748">
    <property type="component" value="Unassembled WGS sequence"/>
</dbReference>
<comment type="caution">
    <text evidence="2">The sequence shown here is derived from an EMBL/GenBank/DDBJ whole genome shotgun (WGS) entry which is preliminary data.</text>
</comment>
<dbReference type="AlphaFoldDB" id="A0A8J3QRQ6"/>
<sequence length="289" mass="30746">MGAPTSVDRLGPGDHACLTFTDEDERLDIVAAFVRDGLSAGHRVVCYTDSYAPSALSGRLADRGVEAQPYAAKGQLTLQPARMWLADGGFRPGRVLDELSGEIDRARRDGFAGLRVTADMGWAAQPVAGVEHLVTFEQKASELFAAAQVTAICQYDRQQFDAVTLASTTAAHSCAVAATVYHEDPILRICRQHSPAGIRVAGELDYTSLTVFGEALAEALRLDRHPHVNLAKLRFIDAAAAGVLVQAAATLAPGRSMTVLSRGLVRTVLTHVGGEDVEALRLWVAAGDS</sequence>
<evidence type="ECO:0000259" key="1">
    <source>
        <dbReference type="PROSITE" id="PS50801"/>
    </source>
</evidence>
<dbReference type="InterPro" id="IPR036513">
    <property type="entry name" value="STAS_dom_sf"/>
</dbReference>
<accession>A0A8J3QRQ6</accession>
<dbReference type="EMBL" id="BONZ01000027">
    <property type="protein sequence ID" value="GIH14632.1"/>
    <property type="molecule type" value="Genomic_DNA"/>
</dbReference>
<reference evidence="2" key="1">
    <citation type="submission" date="2021-01" db="EMBL/GenBank/DDBJ databases">
        <title>Whole genome shotgun sequence of Rugosimonospora africana NBRC 104875.</title>
        <authorList>
            <person name="Komaki H."/>
            <person name="Tamura T."/>
        </authorList>
    </citation>
    <scope>NUCLEOTIDE SEQUENCE</scope>
    <source>
        <strain evidence="2">NBRC 104875</strain>
    </source>
</reference>
<dbReference type="InterPro" id="IPR058548">
    <property type="entry name" value="MlaB-like_STAS"/>
</dbReference>
<dbReference type="PROSITE" id="PS50801">
    <property type="entry name" value="STAS"/>
    <property type="match status" value="1"/>
</dbReference>
<keyword evidence="3" id="KW-1185">Reference proteome</keyword>